<feature type="domain" description="Anaphase-promoting complex subunit 4-like WD40" evidence="4">
    <location>
        <begin position="154"/>
        <end position="203"/>
    </location>
</feature>
<evidence type="ECO:0000259" key="4">
    <source>
        <dbReference type="Pfam" id="PF12894"/>
    </source>
</evidence>
<feature type="repeat" description="WD" evidence="3">
    <location>
        <begin position="189"/>
        <end position="230"/>
    </location>
</feature>
<dbReference type="InterPro" id="IPR001680">
    <property type="entry name" value="WD40_rpt"/>
</dbReference>
<keyword evidence="1 3" id="KW-0853">WD repeat</keyword>
<dbReference type="PROSITE" id="PS50082">
    <property type="entry name" value="WD_REPEATS_2"/>
    <property type="match status" value="3"/>
</dbReference>
<accession>A0A5S6QA20</accession>
<dbReference type="InterPro" id="IPR015943">
    <property type="entry name" value="WD40/YVTN_repeat-like_dom_sf"/>
</dbReference>
<dbReference type="InterPro" id="IPR051510">
    <property type="entry name" value="SKI8"/>
</dbReference>
<evidence type="ECO:0000256" key="1">
    <source>
        <dbReference type="ARBA" id="ARBA00022574"/>
    </source>
</evidence>
<name>A0A5S6QA20_TRIMR</name>
<keyword evidence="2" id="KW-0677">Repeat</keyword>
<evidence type="ECO:0000313" key="5">
    <source>
        <dbReference type="Proteomes" id="UP000046395"/>
    </source>
</evidence>
<dbReference type="Pfam" id="PF00400">
    <property type="entry name" value="WD40"/>
    <property type="match status" value="4"/>
</dbReference>
<reference evidence="5" key="1">
    <citation type="submission" date="2013-11" db="EMBL/GenBank/DDBJ databases">
        <authorList>
            <person name="Aslett M."/>
        </authorList>
    </citation>
    <scope>NUCLEOTIDE SEQUENCE [LARGE SCALE GENOMIC DNA]</scope>
    <source>
        <strain evidence="5">Edinburgh</strain>
    </source>
</reference>
<dbReference type="PROSITE" id="PS00678">
    <property type="entry name" value="WD_REPEATS_1"/>
    <property type="match status" value="1"/>
</dbReference>
<reference evidence="6" key="3">
    <citation type="submission" date="2019-12" db="UniProtKB">
        <authorList>
            <consortium name="WormBaseParasite"/>
        </authorList>
    </citation>
    <scope>IDENTIFICATION</scope>
</reference>
<proteinExistence type="predicted"/>
<dbReference type="Pfam" id="PF12894">
    <property type="entry name" value="ANAPC4_WD40"/>
    <property type="match status" value="1"/>
</dbReference>
<keyword evidence="5" id="KW-1185">Reference proteome</keyword>
<dbReference type="SUPFAM" id="SSF50998">
    <property type="entry name" value="Quinoprotein alcohol dehydrogenase-like"/>
    <property type="match status" value="1"/>
</dbReference>
<organism evidence="5 6">
    <name type="scientific">Trichuris muris</name>
    <name type="common">Mouse whipworm</name>
    <dbReference type="NCBI Taxonomy" id="70415"/>
    <lineage>
        <taxon>Eukaryota</taxon>
        <taxon>Metazoa</taxon>
        <taxon>Ecdysozoa</taxon>
        <taxon>Nematoda</taxon>
        <taxon>Enoplea</taxon>
        <taxon>Dorylaimia</taxon>
        <taxon>Trichinellida</taxon>
        <taxon>Trichuridae</taxon>
        <taxon>Trichuris</taxon>
    </lineage>
</organism>
<dbReference type="Gene3D" id="2.130.10.10">
    <property type="entry name" value="YVTN repeat-like/Quinoprotein amine dehydrogenase"/>
    <property type="match status" value="1"/>
</dbReference>
<feature type="repeat" description="WD" evidence="3">
    <location>
        <begin position="62"/>
        <end position="95"/>
    </location>
</feature>
<evidence type="ECO:0000313" key="6">
    <source>
        <dbReference type="WBParaSite" id="TMUE_1000004156.1"/>
    </source>
</evidence>
<protein>
    <submittedName>
        <fullName evidence="6 7">WD_REPEATS_REGION domain-containing protein</fullName>
    </submittedName>
</protein>
<evidence type="ECO:0000313" key="7">
    <source>
        <dbReference type="WBParaSite" id="TMUE_1000004156.2"/>
    </source>
</evidence>
<dbReference type="STRING" id="70415.A0A5S6QA20"/>
<evidence type="ECO:0000256" key="2">
    <source>
        <dbReference type="ARBA" id="ARBA00022737"/>
    </source>
</evidence>
<dbReference type="Proteomes" id="UP000046395">
    <property type="component" value="Unassembled WGS sequence"/>
</dbReference>
<dbReference type="SMART" id="SM00320">
    <property type="entry name" value="WD40"/>
    <property type="match status" value="7"/>
</dbReference>
<reference evidence="5" key="2">
    <citation type="submission" date="2014-03" db="EMBL/GenBank/DDBJ databases">
        <title>The whipworm genome and dual-species transcriptomics of an intimate host-pathogen interaction.</title>
        <authorList>
            <person name="Foth B.J."/>
            <person name="Tsai I.J."/>
            <person name="Reid A.J."/>
            <person name="Bancroft A.J."/>
            <person name="Nichol S."/>
            <person name="Tracey A."/>
            <person name="Holroyd N."/>
            <person name="Cotton J.A."/>
            <person name="Stanley E.J."/>
            <person name="Zarowiecki M."/>
            <person name="Liu J.Z."/>
            <person name="Huckvale T."/>
            <person name="Cooper P.J."/>
            <person name="Grencis R.K."/>
            <person name="Berriman M."/>
        </authorList>
    </citation>
    <scope>NUCLEOTIDE SEQUENCE [LARGE SCALE GENOMIC DNA]</scope>
    <source>
        <strain evidence="5">Edinburgh</strain>
    </source>
</reference>
<feature type="repeat" description="WD" evidence="3">
    <location>
        <begin position="232"/>
        <end position="273"/>
    </location>
</feature>
<dbReference type="PANTHER" id="PTHR44090:SF1">
    <property type="entry name" value="SUPERKILLER COMPLEX PROTEIN 8"/>
    <property type="match status" value="1"/>
</dbReference>
<sequence length="332" mass="36342">MDDELSVEQLLSKSRAHECPTLSTIWICGHGSDVIVTGDLDGNLLVWKWLDSERRLELSGELPTHSLGVASLNITPDRRYFVSFSLDCEIRIYDVLDNMECLNSSFKVPLECWGVSISPDGKNVACGSKNGKVVLYAVDMENPISTYESGGRFVLSSAFSIDGHSLAAGTQDGLIYIFDVESGAMQHSLTGHAKAVRTMEFSQDGALLFSGAEDKFLVTHDLREGSKTSFSVSGQNSWITSVTAMPDARYVITSSTDALVRVWDFRNRKCSSRLTGRRSSVWDVCLNIAGDRLVSVDDDGRIMIHDTTNLCKPAPISASITDVIDSTVHQVS</sequence>
<dbReference type="PANTHER" id="PTHR44090">
    <property type="entry name" value="WD REPEAT-CONTAINING PROTEIN 61"/>
    <property type="match status" value="1"/>
</dbReference>
<dbReference type="InterPro" id="IPR011047">
    <property type="entry name" value="Quinoprotein_ADH-like_sf"/>
</dbReference>
<evidence type="ECO:0000256" key="3">
    <source>
        <dbReference type="PROSITE-ProRule" id="PRU00221"/>
    </source>
</evidence>
<dbReference type="InterPro" id="IPR024977">
    <property type="entry name" value="Apc4-like_WD40_dom"/>
</dbReference>
<dbReference type="WBParaSite" id="TMUE_1000004156.1">
    <property type="protein sequence ID" value="TMUE_1000004156.1"/>
    <property type="gene ID" value="WBGene00291243"/>
</dbReference>
<dbReference type="PROSITE" id="PS50294">
    <property type="entry name" value="WD_REPEATS_REGION"/>
    <property type="match status" value="1"/>
</dbReference>
<dbReference type="WBParaSite" id="TMUE_1000004156.2">
    <property type="protein sequence ID" value="TMUE_1000004156.2"/>
    <property type="gene ID" value="WBGene00291243"/>
</dbReference>
<dbReference type="InterPro" id="IPR019775">
    <property type="entry name" value="WD40_repeat_CS"/>
</dbReference>
<dbReference type="WBParaSite" id="TMUE_1000004156.3">
    <property type="protein sequence ID" value="TMUE_1000004156.3"/>
    <property type="gene ID" value="WBGene00291243"/>
</dbReference>
<dbReference type="GO" id="GO:0016593">
    <property type="term" value="C:Cdc73/Paf1 complex"/>
    <property type="evidence" value="ECO:0007669"/>
    <property type="project" value="TreeGrafter"/>
</dbReference>
<dbReference type="AlphaFoldDB" id="A0A5S6QA20"/>